<dbReference type="eggNOG" id="COG0846">
    <property type="taxonomic scope" value="Bacteria"/>
</dbReference>
<name>E7RMG3_9BACT</name>
<keyword evidence="7" id="KW-1185">Reference proteome</keyword>
<dbReference type="InterPro" id="IPR026591">
    <property type="entry name" value="Sirtuin_cat_small_dom_sf"/>
</dbReference>
<dbReference type="Gene3D" id="3.30.1600.10">
    <property type="entry name" value="SIR2/SIRT2 'Small Domain"/>
    <property type="match status" value="1"/>
</dbReference>
<dbReference type="PANTHER" id="PTHR11085">
    <property type="entry name" value="NAD-DEPENDENT PROTEIN DEACYLASE SIRTUIN-5, MITOCHONDRIAL-RELATED"/>
    <property type="match status" value="1"/>
</dbReference>
<gene>
    <name evidence="6" type="primary">cobB</name>
    <name evidence="6" type="ORF">HMPREF0663_10313</name>
</gene>
<dbReference type="HOGENOM" id="CLU_023643_3_1_10"/>
<dbReference type="InterPro" id="IPR026590">
    <property type="entry name" value="Ssirtuin_cat_dom"/>
</dbReference>
<evidence type="ECO:0000313" key="6">
    <source>
        <dbReference type="EMBL" id="EFZ37944.1"/>
    </source>
</evidence>
<sequence>MARQHIIDMKKLVFLTGAGMSVESGFKTFRGNDGLWENYPVEQVASHEGWEADPTLVTNFYNMLRKKLYAAQPNDGHRLIKDLEHDFDVTVITQNVDNLHEKAGSSHVIHLHGELSKVCSSRDPYNRKYITELSEGHAEVTPGTLAGDGSLLRPFIVFFGEAVPMIEPAAKEAAKADIFVIVGTSLNVYPAAGLVRYVRAGVPVYLIDPDTTMQNTAQGITHICKGASEGMRELANRLRNDAERQ</sequence>
<accession>E7RMG3</accession>
<evidence type="ECO:0000256" key="2">
    <source>
        <dbReference type="ARBA" id="ARBA00022679"/>
    </source>
</evidence>
<dbReference type="Proteomes" id="UP000005580">
    <property type="component" value="Unassembled WGS sequence"/>
</dbReference>
<comment type="caution">
    <text evidence="6">The sequence shown here is derived from an EMBL/GenBank/DDBJ whole genome shotgun (WGS) entry which is preliminary data.</text>
</comment>
<keyword evidence="6" id="KW-0378">Hydrolase</keyword>
<dbReference type="PROSITE" id="PS50305">
    <property type="entry name" value="SIRTUIN"/>
    <property type="match status" value="1"/>
</dbReference>
<dbReference type="GO" id="GO:0017136">
    <property type="term" value="F:histone deacetylase activity, NAD-dependent"/>
    <property type="evidence" value="ECO:0007669"/>
    <property type="project" value="TreeGrafter"/>
</dbReference>
<protein>
    <recommendedName>
        <fullName evidence="1">protein acetyllysine N-acetyltransferase</fullName>
        <ecNumber evidence="1">2.3.1.286</ecNumber>
    </recommendedName>
</protein>
<feature type="domain" description="Deacetylase sirtuin-type" evidence="5">
    <location>
        <begin position="1"/>
        <end position="241"/>
    </location>
</feature>
<dbReference type="STRING" id="28134.SAMN05444288_0544"/>
<proteinExistence type="predicted"/>
<evidence type="ECO:0000256" key="3">
    <source>
        <dbReference type="ARBA" id="ARBA00023027"/>
    </source>
</evidence>
<dbReference type="Pfam" id="PF02146">
    <property type="entry name" value="SIR2"/>
    <property type="match status" value="1"/>
</dbReference>
<dbReference type="GO" id="GO:0016787">
    <property type="term" value="F:hydrolase activity"/>
    <property type="evidence" value="ECO:0007669"/>
    <property type="project" value="UniProtKB-KW"/>
</dbReference>
<dbReference type="EC" id="2.3.1.286" evidence="1"/>
<dbReference type="PANTHER" id="PTHR11085:SF4">
    <property type="entry name" value="NAD-DEPENDENT PROTEIN DEACYLASE"/>
    <property type="match status" value="1"/>
</dbReference>
<dbReference type="SUPFAM" id="SSF52467">
    <property type="entry name" value="DHS-like NAD/FAD-binding domain"/>
    <property type="match status" value="1"/>
</dbReference>
<dbReference type="InterPro" id="IPR029035">
    <property type="entry name" value="DHS-like_NAD/FAD-binding_dom"/>
</dbReference>
<keyword evidence="3" id="KW-0520">NAD</keyword>
<dbReference type="GO" id="GO:0070403">
    <property type="term" value="F:NAD+ binding"/>
    <property type="evidence" value="ECO:0007669"/>
    <property type="project" value="InterPro"/>
</dbReference>
<evidence type="ECO:0000256" key="1">
    <source>
        <dbReference type="ARBA" id="ARBA00012928"/>
    </source>
</evidence>
<dbReference type="InterPro" id="IPR003000">
    <property type="entry name" value="Sirtuin"/>
</dbReference>
<dbReference type="EMBL" id="AEPE02000002">
    <property type="protein sequence ID" value="EFZ37944.1"/>
    <property type="molecule type" value="Genomic_DNA"/>
</dbReference>
<evidence type="ECO:0000259" key="5">
    <source>
        <dbReference type="PROSITE" id="PS50305"/>
    </source>
</evidence>
<comment type="caution">
    <text evidence="4">Lacks conserved residue(s) required for the propagation of feature annotation.</text>
</comment>
<reference evidence="6" key="1">
    <citation type="submission" date="2011-01" db="EMBL/GenBank/DDBJ databases">
        <authorList>
            <person name="Muzny D."/>
            <person name="Qin X."/>
            <person name="Buhay C."/>
            <person name="Dugan-Rocha S."/>
            <person name="Ding Y."/>
            <person name="Chen G."/>
            <person name="Hawes A."/>
            <person name="Holder M."/>
            <person name="Jhangiani S."/>
            <person name="Johnson A."/>
            <person name="Khan Z."/>
            <person name="Li Z."/>
            <person name="Liu W."/>
            <person name="Liu X."/>
            <person name="Perez L."/>
            <person name="Shen H."/>
            <person name="Wang Q."/>
            <person name="Watt J."/>
            <person name="Xi L."/>
            <person name="Xin Y."/>
            <person name="Zhou J."/>
            <person name="Deng J."/>
            <person name="Jiang H."/>
            <person name="Liu Y."/>
            <person name="Qu J."/>
            <person name="Song X.-Z."/>
            <person name="Zhang L."/>
            <person name="Villasana D."/>
            <person name="Johnson A."/>
            <person name="Liu J."/>
            <person name="Liyanage D."/>
            <person name="Lorensuhewa L."/>
            <person name="Robinson T."/>
            <person name="Song A."/>
            <person name="Song B.-B."/>
            <person name="Dinh H."/>
            <person name="Thornton R."/>
            <person name="Coyle M."/>
            <person name="Francisco L."/>
            <person name="Jackson L."/>
            <person name="Javaid M."/>
            <person name="Korchina V."/>
            <person name="Kovar C."/>
            <person name="Mata R."/>
            <person name="Mathew T."/>
            <person name="Ngo R."/>
            <person name="Nguyen L."/>
            <person name="Nguyen N."/>
            <person name="Okwuonu G."/>
            <person name="Ongeri F."/>
            <person name="Pham C."/>
            <person name="Simmons D."/>
            <person name="Wilczek-Boney K."/>
            <person name="Hale W."/>
            <person name="Jakkamsetti A."/>
            <person name="Pham P."/>
            <person name="Ruth R."/>
            <person name="San Lucas F."/>
            <person name="Warren J."/>
            <person name="Zhang J."/>
            <person name="Zhao Z."/>
            <person name="Zhou C."/>
            <person name="Zhu D."/>
            <person name="Lee S."/>
            <person name="Bess C."/>
            <person name="Blankenburg K."/>
            <person name="Forbes L."/>
            <person name="Fu Q."/>
            <person name="Gubbala S."/>
            <person name="Hirani K."/>
            <person name="Jayaseelan J.C."/>
            <person name="Lara F."/>
            <person name="Munidasa M."/>
            <person name="Palculict T."/>
            <person name="Patil S."/>
            <person name="Pu L.-L."/>
            <person name="Saada N."/>
            <person name="Tang L."/>
            <person name="Weissenberger G."/>
            <person name="Zhu Y."/>
            <person name="Hemphill L."/>
            <person name="Shang Y."/>
            <person name="Youmans B."/>
            <person name="Ayvaz T."/>
            <person name="Ross M."/>
            <person name="Santibanez J."/>
            <person name="Aqrawi P."/>
            <person name="Gross S."/>
            <person name="Joshi V."/>
            <person name="Fowler G."/>
            <person name="Nazareth L."/>
            <person name="Reid J."/>
            <person name="Worley K."/>
            <person name="Petrosino J."/>
            <person name="Highlander S."/>
            <person name="Gibbs R."/>
        </authorList>
    </citation>
    <scope>NUCLEOTIDE SEQUENCE [LARGE SCALE GENOMIC DNA]</scope>
    <source>
        <strain evidence="6">ATCC 33269</strain>
    </source>
</reference>
<organism evidence="6 7">
    <name type="scientific">Hoylesella oralis ATCC 33269</name>
    <dbReference type="NCBI Taxonomy" id="873533"/>
    <lineage>
        <taxon>Bacteria</taxon>
        <taxon>Pseudomonadati</taxon>
        <taxon>Bacteroidota</taxon>
        <taxon>Bacteroidia</taxon>
        <taxon>Bacteroidales</taxon>
        <taxon>Prevotellaceae</taxon>
        <taxon>Hoylesella</taxon>
    </lineage>
</organism>
<evidence type="ECO:0000256" key="4">
    <source>
        <dbReference type="PROSITE-ProRule" id="PRU00236"/>
    </source>
</evidence>
<keyword evidence="2" id="KW-0808">Transferase</keyword>
<evidence type="ECO:0000313" key="7">
    <source>
        <dbReference type="Proteomes" id="UP000005580"/>
    </source>
</evidence>
<dbReference type="Gene3D" id="3.40.50.1220">
    <property type="entry name" value="TPP-binding domain"/>
    <property type="match status" value="1"/>
</dbReference>
<dbReference type="InterPro" id="IPR050134">
    <property type="entry name" value="NAD-dep_sirtuin_deacylases"/>
</dbReference>
<dbReference type="AlphaFoldDB" id="E7RMG3"/>